<dbReference type="SUPFAM" id="SSF46955">
    <property type="entry name" value="Putative DNA-binding domain"/>
    <property type="match status" value="1"/>
</dbReference>
<dbReference type="EMBL" id="MCOK01000001">
    <property type="protein sequence ID" value="OOC54856.1"/>
    <property type="molecule type" value="Genomic_DNA"/>
</dbReference>
<evidence type="ECO:0000313" key="5">
    <source>
        <dbReference type="Proteomes" id="UP000189004"/>
    </source>
</evidence>
<keyword evidence="5" id="KW-1185">Reference proteome</keyword>
<reference evidence="4" key="2">
    <citation type="submission" date="2016-08" db="EMBL/GenBank/DDBJ databases">
        <authorList>
            <person name="Seilhamer J.J."/>
        </authorList>
    </citation>
    <scope>NUCLEOTIDE SEQUENCE [LARGE SCALE GENOMIC DNA]</scope>
    <source>
        <strain evidence="4">UTMC102</strain>
    </source>
</reference>
<dbReference type="PROSITE" id="PS00552">
    <property type="entry name" value="HTH_MERR_1"/>
    <property type="match status" value="1"/>
</dbReference>
<evidence type="ECO:0000313" key="4">
    <source>
        <dbReference type="EMBL" id="OOC54856.1"/>
    </source>
</evidence>
<sequence length="125" mass="14025">MRIGELAKRTGVSVRSLRYYEEQGLLTSTRSASGQRHYTEDKVDRVTFIQRLYAAGLPSRTIIELLPCVDAPSEGNSDAAMEHMERERDRLTGHIAELVRTRDALDSLIATGRTYQEKLRSGASV</sequence>
<dbReference type="Proteomes" id="UP000584931">
    <property type="component" value="Unassembled WGS sequence"/>
</dbReference>
<keyword evidence="1 3" id="KW-0238">DNA-binding</keyword>
<dbReference type="Gene3D" id="1.10.1660.10">
    <property type="match status" value="1"/>
</dbReference>
<dbReference type="PANTHER" id="PTHR30204:SF97">
    <property type="entry name" value="MERR FAMILY REGULATORY PROTEIN"/>
    <property type="match status" value="1"/>
</dbReference>
<evidence type="ECO:0000256" key="1">
    <source>
        <dbReference type="ARBA" id="ARBA00023125"/>
    </source>
</evidence>
<organism evidence="4 5">
    <name type="scientific">Nocardiopsis sinuspersici</name>
    <dbReference type="NCBI Taxonomy" id="501010"/>
    <lineage>
        <taxon>Bacteria</taxon>
        <taxon>Bacillati</taxon>
        <taxon>Actinomycetota</taxon>
        <taxon>Actinomycetes</taxon>
        <taxon>Streptosporangiales</taxon>
        <taxon>Nocardiopsidaceae</taxon>
        <taxon>Nocardiopsis</taxon>
    </lineage>
</organism>
<dbReference type="SMART" id="SM00422">
    <property type="entry name" value="HTH_MERR"/>
    <property type="match status" value="1"/>
</dbReference>
<dbReference type="CDD" id="cd01282">
    <property type="entry name" value="HTH_MerR-like_sg3"/>
    <property type="match status" value="1"/>
</dbReference>
<dbReference type="AlphaFoldDB" id="A0A1V3C2W3"/>
<reference evidence="5" key="1">
    <citation type="submission" date="2016-08" db="EMBL/GenBank/DDBJ databases">
        <authorList>
            <person name="Tokovenko B."/>
            <person name="Kalinowski J."/>
        </authorList>
    </citation>
    <scope>NUCLEOTIDE SEQUENCE [LARGE SCALE GENOMIC DNA]</scope>
    <source>
        <strain evidence="5">UTMC102</strain>
    </source>
</reference>
<dbReference type="EMBL" id="JACCHL010000001">
    <property type="protein sequence ID" value="NYH51060.1"/>
    <property type="molecule type" value="Genomic_DNA"/>
</dbReference>
<dbReference type="GO" id="GO:0003700">
    <property type="term" value="F:DNA-binding transcription factor activity"/>
    <property type="evidence" value="ECO:0007669"/>
    <property type="project" value="InterPro"/>
</dbReference>
<dbReference type="PROSITE" id="PS50937">
    <property type="entry name" value="HTH_MERR_2"/>
    <property type="match status" value="1"/>
</dbReference>
<evidence type="ECO:0000313" key="6">
    <source>
        <dbReference type="Proteomes" id="UP000584931"/>
    </source>
</evidence>
<dbReference type="InterPro" id="IPR009061">
    <property type="entry name" value="DNA-bd_dom_put_sf"/>
</dbReference>
<feature type="domain" description="HTH merR-type" evidence="2">
    <location>
        <begin position="1"/>
        <end position="68"/>
    </location>
</feature>
<dbReference type="PANTHER" id="PTHR30204">
    <property type="entry name" value="REDOX-CYCLING DRUG-SENSING TRANSCRIPTIONAL ACTIVATOR SOXR"/>
    <property type="match status" value="1"/>
</dbReference>
<evidence type="ECO:0000259" key="2">
    <source>
        <dbReference type="PROSITE" id="PS50937"/>
    </source>
</evidence>
<dbReference type="PRINTS" id="PR00040">
    <property type="entry name" value="HTHMERR"/>
</dbReference>
<dbReference type="Proteomes" id="UP000189004">
    <property type="component" value="Unassembled WGS sequence"/>
</dbReference>
<accession>A0A7Z0BIJ4</accession>
<protein>
    <submittedName>
        <fullName evidence="3">DNA-binding transcriptional MerR regulator</fullName>
    </submittedName>
    <submittedName>
        <fullName evidence="4">MerR family transcriptional regulator</fullName>
    </submittedName>
</protein>
<evidence type="ECO:0000313" key="3">
    <source>
        <dbReference type="EMBL" id="NYH51060.1"/>
    </source>
</evidence>
<dbReference type="STRING" id="501010.NOSIN_14460"/>
<dbReference type="GO" id="GO:0003677">
    <property type="term" value="F:DNA binding"/>
    <property type="evidence" value="ECO:0007669"/>
    <property type="project" value="UniProtKB-KW"/>
</dbReference>
<dbReference type="InterPro" id="IPR000551">
    <property type="entry name" value="MerR-type_HTH_dom"/>
</dbReference>
<comment type="caution">
    <text evidence="4">The sequence shown here is derived from an EMBL/GenBank/DDBJ whole genome shotgun (WGS) entry which is preliminary data.</text>
</comment>
<accession>A0A1V3C2W3</accession>
<dbReference type="Pfam" id="PF13411">
    <property type="entry name" value="MerR_1"/>
    <property type="match status" value="1"/>
</dbReference>
<gene>
    <name evidence="3" type="ORF">HNR06_000649</name>
    <name evidence="4" type="ORF">NOSIN_14460</name>
</gene>
<dbReference type="InterPro" id="IPR047057">
    <property type="entry name" value="MerR_fam"/>
</dbReference>
<proteinExistence type="predicted"/>
<dbReference type="OrthoDB" id="5296483at2"/>
<name>A0A1V3C2W3_9ACTN</name>
<dbReference type="RefSeq" id="WP_077691275.1">
    <property type="nucleotide sequence ID" value="NZ_JACCHL010000001.1"/>
</dbReference>
<reference evidence="3 6" key="3">
    <citation type="submission" date="2020-07" db="EMBL/GenBank/DDBJ databases">
        <title>Sequencing the genomes of 1000 actinobacteria strains.</title>
        <authorList>
            <person name="Klenk H.-P."/>
        </authorList>
    </citation>
    <scope>NUCLEOTIDE SEQUENCE [LARGE SCALE GENOMIC DNA]</scope>
    <source>
        <strain evidence="3 6">DSM 45278</strain>
    </source>
</reference>